<dbReference type="AlphaFoldDB" id="A0A6J3MAW6"/>
<dbReference type="GeneID" id="54357168"/>
<reference evidence="5" key="1">
    <citation type="submission" date="2020-01" db="EMBL/GenBank/DDBJ databases">
        <authorList>
            <consortium name="DOE Joint Genome Institute"/>
            <person name="Haridas S."/>
            <person name="Albert R."/>
            <person name="Binder M."/>
            <person name="Bloem J."/>
            <person name="Labutti K."/>
            <person name="Salamov A."/>
            <person name="Andreopoulos B."/>
            <person name="Baker S.E."/>
            <person name="Barry K."/>
            <person name="Bills G."/>
            <person name="Bluhm B.H."/>
            <person name="Cannon C."/>
            <person name="Castanera R."/>
            <person name="Culley D.E."/>
            <person name="Daum C."/>
            <person name="Ezra D."/>
            <person name="Gonzalez J.B."/>
            <person name="Henrissat B."/>
            <person name="Kuo A."/>
            <person name="Liang C."/>
            <person name="Lipzen A."/>
            <person name="Lutzoni F."/>
            <person name="Magnuson J."/>
            <person name="Mondo S."/>
            <person name="Nolan M."/>
            <person name="Ohm R."/>
            <person name="Pangilinan J."/>
            <person name="Park H.-J."/>
            <person name="Ramirez L."/>
            <person name="Alfaro M."/>
            <person name="Sun H."/>
            <person name="Tritt A."/>
            <person name="Yoshinaga Y."/>
            <person name="Zwiers L.-H."/>
            <person name="Turgeon B.G."/>
            <person name="Goodwin S.B."/>
            <person name="Spatafora J.W."/>
            <person name="Crous P.W."/>
            <person name="Grigoriev I.V."/>
        </authorList>
    </citation>
    <scope>NUCLEOTIDE SEQUENCE</scope>
    <source>
        <strain evidence="5">CBS 342.82</strain>
    </source>
</reference>
<dbReference type="PANTHER" id="PTHR14604:SF4">
    <property type="entry name" value="F-BOX DOMAIN-CONTAINING PROTEIN"/>
    <property type="match status" value="1"/>
</dbReference>
<dbReference type="Pfam" id="PF00400">
    <property type="entry name" value="WD40"/>
    <property type="match status" value="4"/>
</dbReference>
<dbReference type="InterPro" id="IPR036322">
    <property type="entry name" value="WD40_repeat_dom_sf"/>
</dbReference>
<evidence type="ECO:0000256" key="3">
    <source>
        <dbReference type="PROSITE-ProRule" id="PRU00221"/>
    </source>
</evidence>
<dbReference type="PROSITE" id="PS50082">
    <property type="entry name" value="WD_REPEATS_2"/>
    <property type="match status" value="4"/>
</dbReference>
<dbReference type="OrthoDB" id="190105at2759"/>
<dbReference type="InterPro" id="IPR001680">
    <property type="entry name" value="WD40_rpt"/>
</dbReference>
<keyword evidence="2" id="KW-0677">Repeat</keyword>
<dbReference type="PRINTS" id="PR00320">
    <property type="entry name" value="GPROTEINBRPT"/>
</dbReference>
<dbReference type="RefSeq" id="XP_033461008.1">
    <property type="nucleotide sequence ID" value="XM_033599369.1"/>
</dbReference>
<evidence type="ECO:0000256" key="2">
    <source>
        <dbReference type="ARBA" id="ARBA00022737"/>
    </source>
</evidence>
<feature type="repeat" description="WD" evidence="3">
    <location>
        <begin position="114"/>
        <end position="153"/>
    </location>
</feature>
<evidence type="ECO:0000313" key="4">
    <source>
        <dbReference type="Proteomes" id="UP000504637"/>
    </source>
</evidence>
<keyword evidence="4" id="KW-1185">Reference proteome</keyword>
<dbReference type="Proteomes" id="UP000504637">
    <property type="component" value="Unplaced"/>
</dbReference>
<dbReference type="InterPro" id="IPR050995">
    <property type="entry name" value="WD-F-box_domain-protein"/>
</dbReference>
<dbReference type="InterPro" id="IPR015943">
    <property type="entry name" value="WD40/YVTN_repeat-like_dom_sf"/>
</dbReference>
<evidence type="ECO:0000313" key="5">
    <source>
        <dbReference type="RefSeq" id="XP_033461008.1"/>
    </source>
</evidence>
<reference evidence="5" key="3">
    <citation type="submission" date="2025-08" db="UniProtKB">
        <authorList>
            <consortium name="RefSeq"/>
        </authorList>
    </citation>
    <scope>IDENTIFICATION</scope>
    <source>
        <strain evidence="5">CBS 342.82</strain>
    </source>
</reference>
<gene>
    <name evidence="5" type="ORF">K489DRAFT_170349</name>
</gene>
<dbReference type="InterPro" id="IPR020472">
    <property type="entry name" value="WD40_PAC1"/>
</dbReference>
<name>A0A6J3MAW6_9PEZI</name>
<feature type="repeat" description="WD" evidence="3">
    <location>
        <begin position="235"/>
        <end position="274"/>
    </location>
</feature>
<dbReference type="SMART" id="SM00320">
    <property type="entry name" value="WD40"/>
    <property type="match status" value="6"/>
</dbReference>
<protein>
    <submittedName>
        <fullName evidence="5">WD40 repeat-like protein</fullName>
    </submittedName>
</protein>
<feature type="repeat" description="WD" evidence="3">
    <location>
        <begin position="194"/>
        <end position="233"/>
    </location>
</feature>
<proteinExistence type="predicted"/>
<dbReference type="PROSITE" id="PS50294">
    <property type="entry name" value="WD_REPEATS_REGION"/>
    <property type="match status" value="1"/>
</dbReference>
<organism evidence="5">
    <name type="scientific">Dissoconium aciculare CBS 342.82</name>
    <dbReference type="NCBI Taxonomy" id="1314786"/>
    <lineage>
        <taxon>Eukaryota</taxon>
        <taxon>Fungi</taxon>
        <taxon>Dikarya</taxon>
        <taxon>Ascomycota</taxon>
        <taxon>Pezizomycotina</taxon>
        <taxon>Dothideomycetes</taxon>
        <taxon>Dothideomycetidae</taxon>
        <taxon>Mycosphaerellales</taxon>
        <taxon>Dissoconiaceae</taxon>
        <taxon>Dissoconium</taxon>
    </lineage>
</organism>
<sequence>MNTNYSLSGKAIVTTVAQSSSYLVLGLDDGRLHVFSTQGEVLYKLRAEFSPSSLTVRQHQLIVGCRDGSIESWDLFTGAIKDILWYDEGTIVSSSRDSSLKIWSTEDWACTHELAGHTAPVISIAIDHDTLISASHDQTCKVWDANAGTLKRTLTGHHAKIFSMDFDGKIVVSGDLIGEVRVWDAMTGLCKAILHGHKSIVNHVRLHHGLIMTAGADGSIKAWSSATSTEVWTIPQAHPNAVNSISVKDDIFVSGGSGDAVSIWQVGTGALLYKIGGHYSAIWQVGFLNQGSNKVFATFWDDGSSLAIMSLLHS</sequence>
<dbReference type="SUPFAM" id="SSF50978">
    <property type="entry name" value="WD40 repeat-like"/>
    <property type="match status" value="2"/>
</dbReference>
<keyword evidence="1 3" id="KW-0853">WD repeat</keyword>
<evidence type="ECO:0000256" key="1">
    <source>
        <dbReference type="ARBA" id="ARBA00022574"/>
    </source>
</evidence>
<dbReference type="CDD" id="cd00200">
    <property type="entry name" value="WD40"/>
    <property type="match status" value="1"/>
</dbReference>
<reference evidence="5" key="2">
    <citation type="submission" date="2020-04" db="EMBL/GenBank/DDBJ databases">
        <authorList>
            <consortium name="NCBI Genome Project"/>
        </authorList>
    </citation>
    <scope>NUCLEOTIDE SEQUENCE</scope>
    <source>
        <strain evidence="5">CBS 342.82</strain>
    </source>
</reference>
<dbReference type="PANTHER" id="PTHR14604">
    <property type="entry name" value="WD40 REPEAT PF20"/>
    <property type="match status" value="1"/>
</dbReference>
<dbReference type="Gene3D" id="2.130.10.10">
    <property type="entry name" value="YVTN repeat-like/Quinoprotein amine dehydrogenase"/>
    <property type="match status" value="3"/>
</dbReference>
<accession>A0A6J3MAW6</accession>
<feature type="repeat" description="WD" evidence="3">
    <location>
        <begin position="154"/>
        <end position="184"/>
    </location>
</feature>